<keyword evidence="1" id="KW-0472">Membrane</keyword>
<protein>
    <submittedName>
        <fullName evidence="2">Uncharacterized protein</fullName>
    </submittedName>
</protein>
<proteinExistence type="predicted"/>
<accession>A0ABV1Z8V0</accession>
<reference evidence="2 3" key="1">
    <citation type="journal article" date="2024" name="Proc. Natl. Acad. Sci. U.S.A.">
        <title>The evolutionary genomics of adaptation to stress in wild rhizobium bacteria.</title>
        <authorList>
            <person name="Kehlet-Delgado H."/>
            <person name="Montoya A.P."/>
            <person name="Jensen K.T."/>
            <person name="Wendlandt C.E."/>
            <person name="Dexheimer C."/>
            <person name="Roberts M."/>
            <person name="Torres Martinez L."/>
            <person name="Friesen M.L."/>
            <person name="Griffitts J.S."/>
            <person name="Porter S.S."/>
        </authorList>
    </citation>
    <scope>NUCLEOTIDE SEQUENCE [LARGE SCALE GENOMIC DNA]</scope>
    <source>
        <strain evidence="2 3">M0641</strain>
    </source>
</reference>
<comment type="caution">
    <text evidence="2">The sequence shown here is derived from an EMBL/GenBank/DDBJ whole genome shotgun (WGS) entry which is preliminary data.</text>
</comment>
<feature type="non-terminal residue" evidence="2">
    <location>
        <position position="1"/>
    </location>
</feature>
<keyword evidence="1" id="KW-0812">Transmembrane</keyword>
<evidence type="ECO:0000313" key="3">
    <source>
        <dbReference type="Proteomes" id="UP001433071"/>
    </source>
</evidence>
<dbReference type="RefSeq" id="WP_352562280.1">
    <property type="nucleotide sequence ID" value="NZ_JAMYQB010000065.1"/>
</dbReference>
<feature type="transmembrane region" description="Helical" evidence="1">
    <location>
        <begin position="46"/>
        <end position="63"/>
    </location>
</feature>
<evidence type="ECO:0000313" key="2">
    <source>
        <dbReference type="EMBL" id="MER9408375.1"/>
    </source>
</evidence>
<name>A0ABV1Z8V0_9HYPH</name>
<gene>
    <name evidence="2" type="ORF">NKI36_30835</name>
</gene>
<organism evidence="2 3">
    <name type="scientific">Mesorhizobium caraganae</name>
    <dbReference type="NCBI Taxonomy" id="483206"/>
    <lineage>
        <taxon>Bacteria</taxon>
        <taxon>Pseudomonadati</taxon>
        <taxon>Pseudomonadota</taxon>
        <taxon>Alphaproteobacteria</taxon>
        <taxon>Hyphomicrobiales</taxon>
        <taxon>Phyllobacteriaceae</taxon>
        <taxon>Mesorhizobium</taxon>
    </lineage>
</organism>
<keyword evidence="1" id="KW-1133">Transmembrane helix</keyword>
<dbReference type="EMBL" id="JAMYQB010000065">
    <property type="protein sequence ID" value="MER9408375.1"/>
    <property type="molecule type" value="Genomic_DNA"/>
</dbReference>
<evidence type="ECO:0000256" key="1">
    <source>
        <dbReference type="SAM" id="Phobius"/>
    </source>
</evidence>
<keyword evidence="3" id="KW-1185">Reference proteome</keyword>
<dbReference type="Proteomes" id="UP001433071">
    <property type="component" value="Unassembled WGS sequence"/>
</dbReference>
<sequence>FNSNHFPDSTPSYRYLLSDCRVQDTVVFGLAACELSCKPLMSNRNLFLWLFFAQLARLLNLLVTRRQRLPTDIHVVDHIAIDGTKEGKQHVIRSMPDRILCGYR</sequence>